<comment type="caution">
    <text evidence="3">The sequence shown here is derived from an EMBL/GenBank/DDBJ whole genome shotgun (WGS) entry which is preliminary data.</text>
</comment>
<dbReference type="Gene3D" id="3.20.20.140">
    <property type="entry name" value="Metal-dependent hydrolases"/>
    <property type="match status" value="1"/>
</dbReference>
<reference evidence="3 4" key="1">
    <citation type="submission" date="2018-11" db="EMBL/GenBank/DDBJ databases">
        <title>Genomic Encyclopedia of Type Strains, Phase IV (KMG-IV): sequencing the most valuable type-strain genomes for metagenomic binning, comparative biology and taxonomic classification.</title>
        <authorList>
            <person name="Goeker M."/>
        </authorList>
    </citation>
    <scope>NUCLEOTIDE SEQUENCE [LARGE SCALE GENOMIC DNA]</scope>
    <source>
        <strain evidence="3 4">DSM 100316</strain>
    </source>
</reference>
<sequence length="566" mass="61894">MKKVALALTLFLCILIAALAWLAHPIQPPAKQVFINGNILSMNNTNATFDAVAVAGDTIVATGTNEQIKQLIDQDTVVHDLAGQTLLPGFIDAHSHFPGSGMQSLGADVNSPPIGTVTSMEQLLNNVAEQVARTPAGEWVLAFGYDDTLLSEQRHPTRKELDAISSETPIFVWHVSGHMAVVNSKALTLAGITDSSKPPLGGHYGRDSEGRLNGLIEENAVTPLQILALDFSPWQFLQMIEQANLEYLSAGVTTAQSGAVDKKMSLGMKLASLFNRTPLRLELWPIFDSYGRDLLEGNESRSSINGERVHVGAIKLFSDGSIQGFTGYLNQHYHAPYQGKKDFRGYLRFSQQKLTQQIVNFHKADMQIAVHANGDGAIDAVINAFREAQRQHPRADPRLILVHSQMATAAQLAQMKELGITPSFFSAHVYYWGDRHRDIFLGPERAARISPAKSAEDIGLRYSLHLDTPVVPMAPLLAAWSSVNRQTYGGSVLGPAERISVMSALRAITIDAAWQVFQEGNRGSIEAGKLADFVILKQNPLEHAETLNKLIVQQTIIGGVSQYKRQ</sequence>
<feature type="domain" description="Amidohydrolase 3" evidence="2">
    <location>
        <begin position="78"/>
        <end position="560"/>
    </location>
</feature>
<dbReference type="Pfam" id="PF07969">
    <property type="entry name" value="Amidohydro_3"/>
    <property type="match status" value="1"/>
</dbReference>
<dbReference type="SUPFAM" id="SSF51338">
    <property type="entry name" value="Composite domain of metallo-dependent hydrolases"/>
    <property type="match status" value="1"/>
</dbReference>
<dbReference type="InterPro" id="IPR032466">
    <property type="entry name" value="Metal_Hydrolase"/>
</dbReference>
<dbReference type="OrthoDB" id="5734927at2"/>
<dbReference type="GO" id="GO:0016810">
    <property type="term" value="F:hydrolase activity, acting on carbon-nitrogen (but not peptide) bonds"/>
    <property type="evidence" value="ECO:0007669"/>
    <property type="project" value="InterPro"/>
</dbReference>
<dbReference type="Gene3D" id="3.10.310.70">
    <property type="match status" value="1"/>
</dbReference>
<dbReference type="InterPro" id="IPR011059">
    <property type="entry name" value="Metal-dep_hydrolase_composite"/>
</dbReference>
<evidence type="ECO:0000256" key="1">
    <source>
        <dbReference type="SAM" id="SignalP"/>
    </source>
</evidence>
<dbReference type="PANTHER" id="PTHR22642:SF2">
    <property type="entry name" value="PROTEIN LONG AFTER FAR-RED 3"/>
    <property type="match status" value="1"/>
</dbReference>
<keyword evidence="4" id="KW-1185">Reference proteome</keyword>
<dbReference type="EMBL" id="RKHR01000004">
    <property type="protein sequence ID" value="ROS01496.1"/>
    <property type="molecule type" value="Genomic_DNA"/>
</dbReference>
<dbReference type="Gene3D" id="2.30.40.10">
    <property type="entry name" value="Urease, subunit C, domain 1"/>
    <property type="match status" value="1"/>
</dbReference>
<dbReference type="CDD" id="cd01300">
    <property type="entry name" value="YtcJ_like"/>
    <property type="match status" value="1"/>
</dbReference>
<evidence type="ECO:0000313" key="3">
    <source>
        <dbReference type="EMBL" id="ROS01496.1"/>
    </source>
</evidence>
<proteinExistence type="predicted"/>
<feature type="signal peptide" evidence="1">
    <location>
        <begin position="1"/>
        <end position="23"/>
    </location>
</feature>
<protein>
    <recommendedName>
        <fullName evidence="2">Amidohydrolase 3 domain-containing protein</fullName>
    </recommendedName>
</protein>
<dbReference type="AlphaFoldDB" id="A0A3N2DNZ9"/>
<dbReference type="Proteomes" id="UP000275394">
    <property type="component" value="Unassembled WGS sequence"/>
</dbReference>
<keyword evidence="1" id="KW-0732">Signal</keyword>
<dbReference type="InterPro" id="IPR013108">
    <property type="entry name" value="Amidohydro_3"/>
</dbReference>
<organism evidence="3 4">
    <name type="scientific">Sinobacterium caligoides</name>
    <dbReference type="NCBI Taxonomy" id="933926"/>
    <lineage>
        <taxon>Bacteria</taxon>
        <taxon>Pseudomonadati</taxon>
        <taxon>Pseudomonadota</taxon>
        <taxon>Gammaproteobacteria</taxon>
        <taxon>Cellvibrionales</taxon>
        <taxon>Spongiibacteraceae</taxon>
        <taxon>Sinobacterium</taxon>
    </lineage>
</organism>
<evidence type="ECO:0000259" key="2">
    <source>
        <dbReference type="Pfam" id="PF07969"/>
    </source>
</evidence>
<gene>
    <name evidence="3" type="ORF">EDC56_1938</name>
</gene>
<feature type="chain" id="PRO_5018327050" description="Amidohydrolase 3 domain-containing protein" evidence="1">
    <location>
        <begin position="24"/>
        <end position="566"/>
    </location>
</feature>
<dbReference type="InterPro" id="IPR033932">
    <property type="entry name" value="YtcJ-like"/>
</dbReference>
<name>A0A3N2DNZ9_9GAMM</name>
<dbReference type="PANTHER" id="PTHR22642">
    <property type="entry name" value="IMIDAZOLONEPROPIONASE"/>
    <property type="match status" value="1"/>
</dbReference>
<accession>A0A3N2DNZ9</accession>
<dbReference type="SUPFAM" id="SSF51556">
    <property type="entry name" value="Metallo-dependent hydrolases"/>
    <property type="match status" value="1"/>
</dbReference>
<dbReference type="RefSeq" id="WP_123712281.1">
    <property type="nucleotide sequence ID" value="NZ_RKHR01000004.1"/>
</dbReference>
<evidence type="ECO:0000313" key="4">
    <source>
        <dbReference type="Proteomes" id="UP000275394"/>
    </source>
</evidence>